<feature type="compositionally biased region" description="Polar residues" evidence="1">
    <location>
        <begin position="27"/>
        <end position="36"/>
    </location>
</feature>
<keyword evidence="3" id="KW-1185">Reference proteome</keyword>
<reference evidence="2" key="1">
    <citation type="journal article" date="2023" name="bioRxiv">
        <title>Scaffold-level genome assemblies of two parasitoid biocontrol wasps reveal the parthenogenesis mechanism and an associated novel virus.</title>
        <authorList>
            <person name="Inwood S."/>
            <person name="Skelly J."/>
            <person name="Guhlin J."/>
            <person name="Harrop T."/>
            <person name="Goldson S."/>
            <person name="Dearden P."/>
        </authorList>
    </citation>
    <scope>NUCLEOTIDE SEQUENCE</scope>
    <source>
        <strain evidence="2">Lincoln</strain>
        <tissue evidence="2">Whole body</tissue>
    </source>
</reference>
<comment type="caution">
    <text evidence="2">The sequence shown here is derived from an EMBL/GenBank/DDBJ whole genome shotgun (WGS) entry which is preliminary data.</text>
</comment>
<reference evidence="2" key="2">
    <citation type="submission" date="2023-03" db="EMBL/GenBank/DDBJ databases">
        <authorList>
            <person name="Inwood S.N."/>
            <person name="Skelly J.G."/>
            <person name="Guhlin J."/>
            <person name="Harrop T.W.R."/>
            <person name="Goldson S.G."/>
            <person name="Dearden P.K."/>
        </authorList>
    </citation>
    <scope>NUCLEOTIDE SEQUENCE</scope>
    <source>
        <strain evidence="2">Lincoln</strain>
        <tissue evidence="2">Whole body</tissue>
    </source>
</reference>
<feature type="region of interest" description="Disordered" evidence="1">
    <location>
        <begin position="1"/>
        <end position="54"/>
    </location>
</feature>
<sequence length="154" mass="17356">MSESGKKSPTLSLIVPATMNPKRSEENQQNVESNPQRTSRESSRTTSPNRLPTELTLKVRTQSSRLTTLTNIMDSLNHPDTNNPDGLLSLINSAEDIHKAFIKEHSYFEVTWPSAHIDHEYFEDDIFAQEAQTINDIRKHAAIIKSKINKSAAI</sequence>
<proteinExistence type="predicted"/>
<dbReference type="Proteomes" id="UP001168972">
    <property type="component" value="Unassembled WGS sequence"/>
</dbReference>
<evidence type="ECO:0000256" key="1">
    <source>
        <dbReference type="SAM" id="MobiDB-lite"/>
    </source>
</evidence>
<dbReference type="AlphaFoldDB" id="A0AA39KVP6"/>
<accession>A0AA39KVP6</accession>
<evidence type="ECO:0000313" key="2">
    <source>
        <dbReference type="EMBL" id="KAK0175510.1"/>
    </source>
</evidence>
<evidence type="ECO:0000313" key="3">
    <source>
        <dbReference type="Proteomes" id="UP001168972"/>
    </source>
</evidence>
<gene>
    <name evidence="2" type="ORF">PV327_009257</name>
</gene>
<organism evidence="2 3">
    <name type="scientific">Microctonus hyperodae</name>
    <name type="common">Parasitoid wasp</name>
    <dbReference type="NCBI Taxonomy" id="165561"/>
    <lineage>
        <taxon>Eukaryota</taxon>
        <taxon>Metazoa</taxon>
        <taxon>Ecdysozoa</taxon>
        <taxon>Arthropoda</taxon>
        <taxon>Hexapoda</taxon>
        <taxon>Insecta</taxon>
        <taxon>Pterygota</taxon>
        <taxon>Neoptera</taxon>
        <taxon>Endopterygota</taxon>
        <taxon>Hymenoptera</taxon>
        <taxon>Apocrita</taxon>
        <taxon>Ichneumonoidea</taxon>
        <taxon>Braconidae</taxon>
        <taxon>Euphorinae</taxon>
        <taxon>Microctonus</taxon>
    </lineage>
</organism>
<protein>
    <submittedName>
        <fullName evidence="2">Uncharacterized protein</fullName>
    </submittedName>
</protein>
<dbReference type="EMBL" id="JAQQBR010000005">
    <property type="protein sequence ID" value="KAK0175510.1"/>
    <property type="molecule type" value="Genomic_DNA"/>
</dbReference>
<name>A0AA39KVP6_MICHY</name>